<evidence type="ECO:0000256" key="1">
    <source>
        <dbReference type="ARBA" id="ARBA00010837"/>
    </source>
</evidence>
<dbReference type="EMBL" id="AY326313">
    <property type="protein sequence ID" value="AAQ91303.1"/>
    <property type="molecule type" value="Genomic_DNA"/>
</dbReference>
<accession>Q6VUG7</accession>
<dbReference type="PROSITE" id="PS51257">
    <property type="entry name" value="PROKAR_LIPOPROTEIN"/>
    <property type="match status" value="1"/>
</dbReference>
<dbReference type="CDD" id="cd14745">
    <property type="entry name" value="GH66"/>
    <property type="match status" value="1"/>
</dbReference>
<keyword evidence="4" id="KW-0326">Glycosidase</keyword>
<evidence type="ECO:0000313" key="4">
    <source>
        <dbReference type="EMBL" id="AAQ91303.1"/>
    </source>
</evidence>
<name>Q6VUG7_9BACL</name>
<proteinExistence type="inferred from homology"/>
<dbReference type="SMR" id="Q6VUG7"/>
<gene>
    <name evidence="4" type="primary">dex1</name>
</gene>
<evidence type="ECO:0000256" key="3">
    <source>
        <dbReference type="SAM" id="SignalP"/>
    </source>
</evidence>
<feature type="signal peptide" evidence="3">
    <location>
        <begin position="1"/>
        <end position="25"/>
    </location>
</feature>
<protein>
    <submittedName>
        <fullName evidence="4">Dextranase 1</fullName>
        <ecNumber evidence="4">3.2.1.11</ecNumber>
    </submittedName>
</protein>
<evidence type="ECO:0000256" key="2">
    <source>
        <dbReference type="ARBA" id="ARBA00022729"/>
    </source>
</evidence>
<comment type="similarity">
    <text evidence="1">Belongs to the glycosyl hydrolase 66 family.</text>
</comment>
<dbReference type="AlphaFoldDB" id="Q6VUG7"/>
<dbReference type="EC" id="3.2.1.11" evidence="4"/>
<dbReference type="CAZy" id="GH66">
    <property type="family name" value="Glycoside Hydrolase Family 66"/>
</dbReference>
<dbReference type="Gene3D" id="3.20.20.80">
    <property type="entry name" value="Glycosidases"/>
    <property type="match status" value="1"/>
</dbReference>
<keyword evidence="2 3" id="KW-0732">Signal</keyword>
<dbReference type="InterPro" id="IPR013783">
    <property type="entry name" value="Ig-like_fold"/>
</dbReference>
<reference evidence="4" key="1">
    <citation type="submission" date="2003-06" db="EMBL/GenBank/DDBJ databases">
        <title>Thermotolerant Paenibacillus species produce thermoactive and thermostable dextranases.</title>
        <authorList>
            <person name="Finnegan P.M."/>
            <person name="Brumbley S.M."/>
            <person name="O'Shea M.S."/>
            <person name="Nevalainen H."/>
            <person name="Bergquist P.L."/>
        </authorList>
    </citation>
    <scope>NUCLEOTIDE SEQUENCE</scope>
    <source>
        <strain evidence="4">Dex70-34</strain>
    </source>
</reference>
<dbReference type="InterPro" id="IPR013780">
    <property type="entry name" value="Glyco_hydro_b"/>
</dbReference>
<keyword evidence="4" id="KW-0378">Hydrolase</keyword>
<dbReference type="Gene3D" id="2.60.40.10">
    <property type="entry name" value="Immunoglobulins"/>
    <property type="match status" value="1"/>
</dbReference>
<dbReference type="BRENDA" id="3.2.1.11">
    <property type="organism ID" value="6850"/>
</dbReference>
<dbReference type="Gene3D" id="2.60.40.1180">
    <property type="entry name" value="Golgi alpha-mannosidase II"/>
    <property type="match status" value="1"/>
</dbReference>
<organism evidence="4">
    <name type="scientific">Paenibacillus sp. Dex70-34</name>
    <dbReference type="NCBI Taxonomy" id="247651"/>
    <lineage>
        <taxon>Bacteria</taxon>
        <taxon>Bacillati</taxon>
        <taxon>Bacillota</taxon>
        <taxon>Bacilli</taxon>
        <taxon>Bacillales</taxon>
        <taxon>Paenibacillaceae</taxon>
        <taxon>Paenibacillus</taxon>
    </lineage>
</organism>
<dbReference type="InterPro" id="IPR025092">
    <property type="entry name" value="Glyco_hydro_66"/>
</dbReference>
<feature type="chain" id="PRO_5039706185" evidence="3">
    <location>
        <begin position="26"/>
        <end position="599"/>
    </location>
</feature>
<sequence>MTTRCRRTAALCAFVAMPMLFLMLAGCFQRESIRVQDAGDGDMFGAVTTDKSRYNPGDPVRYTLKLNRRDGNGTLLVRYKHLDRIVEETEIQWDGSPEIRWEWKPPADDFKGYLTEIFLKQGSAVVDHANIAVDVSSDWGKFPRYGYLADFMTMEQAKREAVIDRLNRFHINGIQFYDWQWKHHLPLKIESGKPAATWPDIANREVSFETVKSYIDLAHERNMTAMNYNLLYGAYEDAEQDGVKKEWGLYKDPLHEHPDLHRLPDSWASDIVLMDPANPEWQRYLIEKEKEVFRHLPFDGWHVDQLGERGYLWTYDGKEVNLPATYGQFLQAAKKALDVDYVMNAVGQYGQGVIAAQAPVKFLYTEVWDDRPDYRHLKEIIDQNEKFGKGKLNTVLAAYMNYNRSNSPGEFNTPGVLLTDAVIFASGGSHLELGENMLSKEYFPHKKLTIPAKLEEQLVHYYDFLVAYQNLLRDRAQESNLKVTATNGTVLSGKAELGKVWTFAKRQENRSIVHFINFTGVEHMKWKDTNATQKEPGLKENVEIVVEADKKVNRVWMASPDFYNGSPVGLDFEQSGGRLRLTLPHLKYWDMLVMEYEEE</sequence>
<dbReference type="Pfam" id="PF13199">
    <property type="entry name" value="Glyco_hydro_66"/>
    <property type="match status" value="1"/>
</dbReference>
<dbReference type="GO" id="GO:0033904">
    <property type="term" value="F:dextranase activity"/>
    <property type="evidence" value="ECO:0007669"/>
    <property type="project" value="UniProtKB-EC"/>
</dbReference>